<dbReference type="CDD" id="cd00096">
    <property type="entry name" value="Ig"/>
    <property type="match status" value="4"/>
</dbReference>
<dbReference type="InterPro" id="IPR013151">
    <property type="entry name" value="Immunoglobulin_dom"/>
</dbReference>
<keyword evidence="6" id="KW-1185">Reference proteome</keyword>
<dbReference type="Proteomes" id="UP001303046">
    <property type="component" value="Unassembled WGS sequence"/>
</dbReference>
<feature type="compositionally biased region" description="Low complexity" evidence="3">
    <location>
        <begin position="2842"/>
        <end position="2866"/>
    </location>
</feature>
<dbReference type="Pfam" id="PF00047">
    <property type="entry name" value="ig"/>
    <property type="match status" value="1"/>
</dbReference>
<dbReference type="InterPro" id="IPR013783">
    <property type="entry name" value="Ig-like_fold"/>
</dbReference>
<dbReference type="SMART" id="SM00409">
    <property type="entry name" value="IG"/>
    <property type="match status" value="12"/>
</dbReference>
<feature type="domain" description="Ig-like" evidence="4">
    <location>
        <begin position="3586"/>
        <end position="3681"/>
    </location>
</feature>
<evidence type="ECO:0000259" key="4">
    <source>
        <dbReference type="PROSITE" id="PS50835"/>
    </source>
</evidence>
<sequence length="3706" mass="411495">MDRRPTDDDDAAPRRSVTRELRVDTNDEWPGMPSPRQVATAPSSPSTAFKTDREAIFRSGNKATVAETHLMRSSGSQSESFTEEHWSSEITSFVTAAPPKFIQVIKAYRVLSSDTPTLVVEVASDPPAIFEWFCNDRPVQQDRRRFQARHGLNITTLTVHQPEQGVYKCTARNPAGVSTSYGYITVNFEHQQDGWTVKERSMAKEEGQPTITIHRAPRFTSQVPNLTIPPGGQAVIDVEVDADPPARFSWFANGREYRESCTEVEIYYPSPNRCIAKFSLPVSGEYKAVASNVHGSAMSSGYIEIYRAKPTRIMRPPVAPGEHLARNIMSSSHHPTNSAPDGEDMVTTRQEVNVYEVNYAQRSSSVPRGVRHLESHVELPNSSKQRITLEQHRSEEGEQNVKVPECLPRPLHKTRSEGAARFLSHAPKFVTILPAQISINTNEKIVIIVEVEAIPAAEFKWDVNGFELKPSKKVTILNEPNRSTLMIQPPVKQGKYSVTASNEKGRSTLQTKVVYLVTEIIEEVHSETIETETTTETGPDIVQSAVTVTSANEAEWEMVDSVDSSPSTTSVKTVREGERTAAAIVEKAELTVPITEAKIQKVEEEKSTIENGVHTTIKVQIKEEETTSTSTVKPTIPVKTSENIPKRPILLSPPTQNVHVAAGEKLVLESRVDSNPPATFRWYVNNFETKAGQFVSIEQPTENISIATFQKPAPGLYKVVASNPLGEVVAVSKVTTELIVEELKERTIVTTTTTTKPTMYTLKRKPSVTARDDLPKPPRFVERLPVSLKTTSEQPIKLRAAVDAVPEATFMWLLNNFELKRSQNIDITRVAENISELSLLKVQPGKYDVFAKNNMGQDSCSCKVIVEYEQPLQSSPPPPPPKFAQSLHEETTYTRGEGVRLEVVALGSPPFSFSWLLDGNELKTDQNSHITVDGNKSVLITKEHIENGSIITVEVSDLHGKNRSHTVMREAIEEEYKKTIIVEKELLKDVPVAKEPVKVESGTMKLVEEERVSVKEELVTKEQPKEAPTFINELQSLHLFEGDTLTRTVRLREDSGASNFGWFANGLLIIPGDQVRIESTTHESTLTIENIGEMTNVELSVMASNQFGSSTSSANLTVAKRPDESFEMVPPNLPEESAPKIVEPLHSASFIDGQPMVLRCRIEAVPSAAVIWSKDDVNVEEWVINKDVVTKILPGGICELLNPEVYPEDSGLYKCTATNPYGTAETAAYINIEGITYRKDREEATTSETVSAAADESTVVPAPPTFVEQLTAETDGAYVLNYVRLLCRIRSSTTTTISWWKDNVELIPGKKYEFHRFSDGALILTIYEPQLSDNGIYTCRAESEHGLSHSTCEVVVPSRSTIAEKPETISEPPPEAFDIVEKSTVQLKETIKEDFVATTEITKHEEEYKILVKVADSVASTLVANIFVDAVREAVKRIMEEESEEEEIVVVDAPVFETSIERYVVKENETVTISTVVSGTPTPFIEWYFKDKKLQVTEQINMGYENRVATLILKNVTQAQEGTYYCHATNVHGTTVLASEVKVLPEKASDTIRLTLAKYDKQDESEQIVTNIFAHYKEDQFEETIKLHIPEKASESAQLTAVAVPVVTEKAPTEGLIPEVHRPSEETEVRPVPPPRKHAPSQKEETAVPIVVEKPIEAAVTESKIDQDEESQLVVSKFAETFANTVMNQVQTTLLSSESTLQVTTTPLVKEQVHDESAASVNIEGKEDKIGEVSKRTALPALVPQPLSENIVVQSAISLKEQINEEATTIDARRPSAQFDHTVTVVEPEVIQLGLHLPEPSTPTMKFIDLETILQRPGTSSSANTLISSPSKGSANAEHRIVLLEGASQNFQNAMTLSLKKVRKLSPETTEPSSFAQVEIFKPNETSEAVVKIVDAEKIIPDLLRVAAAASKLKLENVTVSLVKQPNTAHHELVIEYRSDVEDAAEFNLSQIIYSHSEEETKQEVWSRRSRYSEVDENVVAVFVEVDATCPDQNVEILATVNSPVEEKVENKRTPSPDFTEFSESGTESSYATGQQQPKFFRTLTDCSAVVGKTMQFKCIVSGMPTPEVKWYVDGDVIQHSHEYDIVYEDGVCILKINEVLAEDEGEYTCEASNSVGKVETKCFLKVLGNNRTSCFIEHAPSLVELIDDASDSFDSFEFEERKADSLFPSEGSSLKRSSITYNSEFDLSKIVNYNENMEETNAFHKYFETSETSVKVKINQCKKIFAFLHAPSVQQADVSLSLSRTTSTDSVLGEITLLSCGNKRLDPSFNPAPLICVSPSGNPEPEAAVNTPSILSIDKKFVNEFCEPRELDLPEKLSYKGREIAVSVNEVLKEELIVNERGDIEIARKTCLETSLQFDTELDIAQSIRKICKALPEPIVADDLMSNVQSGADKLAYFPTEHFNIDENTQLNNEQTRAQSVLPKPRLLVDAGKSASEGFNSPAFDPEFINKIKEIERIARNVDAELVQISAARPPPTVPLCENAKEIEDAIYKISNQLLLSQPITEAQAEASEELLRTTLADMILNPSRTAEEEMEQMRRPIRLLKRKLSDFENSFMEDVEVMNINEEPLAASTSAIEEGISKPRPQSIVKARVPSAEYLRVTPLTSNIKEQLSCLEDMITHISDESMNVDPESKESLQIIKGRTQKKRELHNLFVQINNEMNTIKSFCRTNLSKKGTDAIMNVLQKVKTHVTSIVNVMSLSKMKQPHAVEKDAVCVSVNYEFFQQPASEKIDAIMFFKKSSLESCPTLMSSTSMSTSDDTCRYSLELKASSEKILADSSNGEVTLKRDSSVEKMKSEAAPIPPPRIRRTVSADPDRALDPPVRPPRKNRNDLRKRDLSLDSHLSQSSTSRKSSQASSQANEKPVVPSPPSKPKRSLAGDTFDFLKQLSCTRSQKNSGDLEKSLIMELSQMTLSENDSVELMSEPEWVQSELNASLKLGAERARLVRSEADASRNEVTRVHTGWIEAEKLSENLVEECLNAVAEISVTTNFEGTIVSAAYASHFKADALVRVPLMSAVTLSGNVLTDDGRCSVQLLCEESDYATDTDTSGLLRGTISSFNRNSPLVPLHPRASLNLSQHSFGALLDFSEGENDICTDLSVTFELEHHVDCNDEQVITQLTHPAEGAENTSCGNQRYEYEPIVAAEFSKASDETIHLVLEETILSQMASSIKTEDTDRTTPLSRTGLRETDILSDDSVLTEIDRSIIDNVAENFDFIRSNAKKGLIAIVYQDTKQCARANVAIDNTFDVEIFQEPENLSLIIKVIEDQFNFTSLTVLGGSTDNVRTSYAYDDFTETSSYDDFDGENRTGISVSIIARSLHDGIYASLEEIPWGEVEMTLHECDSMARSVDDDSKMSLQFNVTVSESNPEERKSLRSQVSLNLSQNTISEFDNTMSTGSINIPSYVIKLGSTATITCELNNYLPANSKIEWYKGNTQIAKYPGKLDRISHDLLEVLIIANVQMEDNELYSLKVNDDIFPVAYLIVEGPSSDELVASILTPPQTQFVMEGQPTVLMCQVSDPGQAVQWLKDRKPLEESSRLQMDVCEDGWNRVVFAQAKMSDQGTYFAVLGQQSVAITLVVEERIDEKEVTVVASGTESEDDDVQEYLVPPGSTATIACELEDGDHVHTLTWLKNGERILFTDTNKIEHVTNGLKHYLVIHDTSPKDTGLYSVSISNTEFRVAHLAVNDLATASQGLRRKRISNSSLH</sequence>
<evidence type="ECO:0000256" key="1">
    <source>
        <dbReference type="ARBA" id="ARBA00022737"/>
    </source>
</evidence>
<reference evidence="5 6" key="1">
    <citation type="submission" date="2023-08" db="EMBL/GenBank/DDBJ databases">
        <title>A Necator americanus chromosomal reference genome.</title>
        <authorList>
            <person name="Ilik V."/>
            <person name="Petrzelkova K.J."/>
            <person name="Pardy F."/>
            <person name="Fuh T."/>
            <person name="Niatou-Singa F.S."/>
            <person name="Gouil Q."/>
            <person name="Baker L."/>
            <person name="Ritchie M.E."/>
            <person name="Jex A.R."/>
            <person name="Gazzola D."/>
            <person name="Li H."/>
            <person name="Toshio Fujiwara R."/>
            <person name="Zhan B."/>
            <person name="Aroian R.V."/>
            <person name="Pafco B."/>
            <person name="Schwarz E.M."/>
        </authorList>
    </citation>
    <scope>NUCLEOTIDE SEQUENCE [LARGE SCALE GENOMIC DNA]</scope>
    <source>
        <strain evidence="5 6">Aroian</strain>
        <tissue evidence="5">Whole animal</tissue>
    </source>
</reference>
<name>A0ABR1DRT2_NECAM</name>
<organism evidence="5 6">
    <name type="scientific">Necator americanus</name>
    <name type="common">Human hookworm</name>
    <dbReference type="NCBI Taxonomy" id="51031"/>
    <lineage>
        <taxon>Eukaryota</taxon>
        <taxon>Metazoa</taxon>
        <taxon>Ecdysozoa</taxon>
        <taxon>Nematoda</taxon>
        <taxon>Chromadorea</taxon>
        <taxon>Rhabditida</taxon>
        <taxon>Rhabditina</taxon>
        <taxon>Rhabditomorpha</taxon>
        <taxon>Strongyloidea</taxon>
        <taxon>Ancylostomatidae</taxon>
        <taxon>Bunostominae</taxon>
        <taxon>Necator</taxon>
    </lineage>
</organism>
<feature type="domain" description="Ig-like" evidence="4">
    <location>
        <begin position="3487"/>
        <end position="3576"/>
    </location>
</feature>
<dbReference type="EMBL" id="JAVFWL010000005">
    <property type="protein sequence ID" value="KAK6753124.1"/>
    <property type="molecule type" value="Genomic_DNA"/>
</dbReference>
<dbReference type="PANTHER" id="PTHR10075:SF14">
    <property type="entry name" value="CELL ADHESION MOLECULE DSCAM2-RELATED"/>
    <property type="match status" value="1"/>
</dbReference>
<dbReference type="PANTHER" id="PTHR10075">
    <property type="entry name" value="BASIGIN RELATED"/>
    <property type="match status" value="1"/>
</dbReference>
<protein>
    <recommendedName>
        <fullName evidence="4">Ig-like domain-containing protein</fullName>
    </recommendedName>
</protein>
<evidence type="ECO:0000256" key="2">
    <source>
        <dbReference type="ARBA" id="ARBA00023319"/>
    </source>
</evidence>
<feature type="compositionally biased region" description="Low complexity" evidence="3">
    <location>
        <begin position="2019"/>
        <end position="2030"/>
    </location>
</feature>
<feature type="region of interest" description="Disordered" evidence="3">
    <location>
        <begin position="2779"/>
        <end position="2879"/>
    </location>
</feature>
<dbReference type="InterPro" id="IPR007110">
    <property type="entry name" value="Ig-like_dom"/>
</dbReference>
<feature type="region of interest" description="Disordered" evidence="3">
    <location>
        <begin position="1623"/>
        <end position="1646"/>
    </location>
</feature>
<dbReference type="InterPro" id="IPR036179">
    <property type="entry name" value="Ig-like_dom_sf"/>
</dbReference>
<feature type="domain" description="Ig-like" evidence="4">
    <location>
        <begin position="3409"/>
        <end position="3474"/>
    </location>
</feature>
<dbReference type="InterPro" id="IPR003598">
    <property type="entry name" value="Ig_sub2"/>
</dbReference>
<evidence type="ECO:0000313" key="6">
    <source>
        <dbReference type="Proteomes" id="UP001303046"/>
    </source>
</evidence>
<feature type="region of interest" description="Disordered" evidence="3">
    <location>
        <begin position="2006"/>
        <end position="2033"/>
    </location>
</feature>
<evidence type="ECO:0000313" key="5">
    <source>
        <dbReference type="EMBL" id="KAK6753124.1"/>
    </source>
</evidence>
<feature type="compositionally biased region" description="Basic and acidic residues" evidence="3">
    <location>
        <begin position="2830"/>
        <end position="2841"/>
    </location>
</feature>
<dbReference type="SUPFAM" id="SSF48726">
    <property type="entry name" value="Immunoglobulin"/>
    <property type="match status" value="14"/>
</dbReference>
<dbReference type="PROSITE" id="PS50835">
    <property type="entry name" value="IG_LIKE"/>
    <property type="match status" value="10"/>
</dbReference>
<dbReference type="InterPro" id="IPR003599">
    <property type="entry name" value="Ig_sub"/>
</dbReference>
<dbReference type="Pfam" id="PF07679">
    <property type="entry name" value="I-set"/>
    <property type="match status" value="11"/>
</dbReference>
<feature type="domain" description="Ig-like" evidence="4">
    <location>
        <begin position="1264"/>
        <end position="1355"/>
    </location>
</feature>
<feature type="compositionally biased region" description="Polar residues" evidence="3">
    <location>
        <begin position="40"/>
        <end position="49"/>
    </location>
</feature>
<dbReference type="SMART" id="SM00408">
    <property type="entry name" value="IGc2"/>
    <property type="match status" value="7"/>
</dbReference>
<feature type="domain" description="Ig-like" evidence="4">
    <location>
        <begin position="881"/>
        <end position="973"/>
    </location>
</feature>
<dbReference type="Gene3D" id="2.60.40.10">
    <property type="entry name" value="Immunoglobulins"/>
    <property type="match status" value="14"/>
</dbReference>
<comment type="caution">
    <text evidence="5">The sequence shown here is derived from an EMBL/GenBank/DDBJ whole genome shotgun (WGS) entry which is preliminary data.</text>
</comment>
<keyword evidence="2" id="KW-0393">Immunoglobulin domain</keyword>
<feature type="compositionally biased region" description="Basic and acidic residues" evidence="3">
    <location>
        <begin position="1"/>
        <end position="25"/>
    </location>
</feature>
<feature type="compositionally biased region" description="Basic and acidic residues" evidence="3">
    <location>
        <begin position="2006"/>
        <end position="2015"/>
    </location>
</feature>
<feature type="domain" description="Ig-like" evidence="4">
    <location>
        <begin position="2038"/>
        <end position="2126"/>
    </location>
</feature>
<feature type="compositionally biased region" description="Basic and acidic residues" evidence="3">
    <location>
        <begin position="2786"/>
        <end position="2798"/>
    </location>
</feature>
<gene>
    <name evidence="5" type="primary">Necator_chrV.g17409</name>
    <name evidence="5" type="ORF">RB195_012619</name>
</gene>
<feature type="region of interest" description="Disordered" evidence="3">
    <location>
        <begin position="1"/>
        <end position="50"/>
    </location>
</feature>
<keyword evidence="1" id="KW-0677">Repeat</keyword>
<feature type="domain" description="Ig-like" evidence="4">
    <location>
        <begin position="99"/>
        <end position="185"/>
    </location>
</feature>
<feature type="domain" description="Ig-like" evidence="4">
    <location>
        <begin position="1454"/>
        <end position="1544"/>
    </location>
</feature>
<proteinExistence type="predicted"/>
<evidence type="ECO:0000256" key="3">
    <source>
        <dbReference type="SAM" id="MobiDB-lite"/>
    </source>
</evidence>
<accession>A0ABR1DRT2</accession>
<dbReference type="InterPro" id="IPR013098">
    <property type="entry name" value="Ig_I-set"/>
</dbReference>
<feature type="domain" description="Ig-like" evidence="4">
    <location>
        <begin position="1139"/>
        <end position="1231"/>
    </location>
</feature>
<feature type="domain" description="Ig-like" evidence="4">
    <location>
        <begin position="427"/>
        <end position="514"/>
    </location>
</feature>